<evidence type="ECO:0000313" key="3">
    <source>
        <dbReference type="Proteomes" id="UP001218218"/>
    </source>
</evidence>
<reference evidence="2" key="1">
    <citation type="submission" date="2023-03" db="EMBL/GenBank/DDBJ databases">
        <title>Massive genome expansion in bonnet fungi (Mycena s.s.) driven by repeated elements and novel gene families across ecological guilds.</title>
        <authorList>
            <consortium name="Lawrence Berkeley National Laboratory"/>
            <person name="Harder C.B."/>
            <person name="Miyauchi S."/>
            <person name="Viragh M."/>
            <person name="Kuo A."/>
            <person name="Thoen E."/>
            <person name="Andreopoulos B."/>
            <person name="Lu D."/>
            <person name="Skrede I."/>
            <person name="Drula E."/>
            <person name="Henrissat B."/>
            <person name="Morin E."/>
            <person name="Kohler A."/>
            <person name="Barry K."/>
            <person name="LaButti K."/>
            <person name="Morin E."/>
            <person name="Salamov A."/>
            <person name="Lipzen A."/>
            <person name="Mereny Z."/>
            <person name="Hegedus B."/>
            <person name="Baldrian P."/>
            <person name="Stursova M."/>
            <person name="Weitz H."/>
            <person name="Taylor A."/>
            <person name="Grigoriev I.V."/>
            <person name="Nagy L.G."/>
            <person name="Martin F."/>
            <person name="Kauserud H."/>
        </authorList>
    </citation>
    <scope>NUCLEOTIDE SEQUENCE</scope>
    <source>
        <strain evidence="2">CBHHK002</strain>
    </source>
</reference>
<name>A0AAD7EGC1_9AGAR</name>
<feature type="compositionally biased region" description="Polar residues" evidence="1">
    <location>
        <begin position="149"/>
        <end position="158"/>
    </location>
</feature>
<accession>A0AAD7EGC1</accession>
<comment type="caution">
    <text evidence="2">The sequence shown here is derived from an EMBL/GenBank/DDBJ whole genome shotgun (WGS) entry which is preliminary data.</text>
</comment>
<sequence>MSTSTETPSQTSRTASNIADINGVHPSAVGANTQPDATKTQPENAQESTTKEAVDKDHLDSQYPEQKHAGAVGYGPNYNQGAGFVEKITGLKETVKGKVTHNPELAAKGHDRMTGELKHKELEEDAKADPFANPEEKKPKAGGAESTPAADSTQTQTPPGDKTTLGGARTKADV</sequence>
<feature type="region of interest" description="Disordered" evidence="1">
    <location>
        <begin position="1"/>
        <end position="81"/>
    </location>
</feature>
<evidence type="ECO:0000256" key="1">
    <source>
        <dbReference type="SAM" id="MobiDB-lite"/>
    </source>
</evidence>
<feature type="compositionally biased region" description="Basic and acidic residues" evidence="1">
    <location>
        <begin position="49"/>
        <end position="68"/>
    </location>
</feature>
<gene>
    <name evidence="2" type="ORF">DFH08DRAFT_891352</name>
</gene>
<feature type="compositionally biased region" description="Polar residues" evidence="1">
    <location>
        <begin position="30"/>
        <end position="48"/>
    </location>
</feature>
<feature type="compositionally biased region" description="Polar residues" evidence="1">
    <location>
        <begin position="1"/>
        <end position="19"/>
    </location>
</feature>
<organism evidence="2 3">
    <name type="scientific">Mycena albidolilacea</name>
    <dbReference type="NCBI Taxonomy" id="1033008"/>
    <lineage>
        <taxon>Eukaryota</taxon>
        <taxon>Fungi</taxon>
        <taxon>Dikarya</taxon>
        <taxon>Basidiomycota</taxon>
        <taxon>Agaricomycotina</taxon>
        <taxon>Agaricomycetes</taxon>
        <taxon>Agaricomycetidae</taxon>
        <taxon>Agaricales</taxon>
        <taxon>Marasmiineae</taxon>
        <taxon>Mycenaceae</taxon>
        <taxon>Mycena</taxon>
    </lineage>
</organism>
<feature type="compositionally biased region" description="Basic and acidic residues" evidence="1">
    <location>
        <begin position="107"/>
        <end position="139"/>
    </location>
</feature>
<evidence type="ECO:0000313" key="2">
    <source>
        <dbReference type="EMBL" id="KAJ7319030.1"/>
    </source>
</evidence>
<dbReference type="Proteomes" id="UP001218218">
    <property type="component" value="Unassembled WGS sequence"/>
</dbReference>
<protein>
    <submittedName>
        <fullName evidence="2">Uncharacterized protein</fullName>
    </submittedName>
</protein>
<dbReference type="AlphaFoldDB" id="A0AAD7EGC1"/>
<dbReference type="EMBL" id="JARIHO010000055">
    <property type="protein sequence ID" value="KAJ7319030.1"/>
    <property type="molecule type" value="Genomic_DNA"/>
</dbReference>
<proteinExistence type="predicted"/>
<keyword evidence="3" id="KW-1185">Reference proteome</keyword>
<feature type="region of interest" description="Disordered" evidence="1">
    <location>
        <begin position="99"/>
        <end position="174"/>
    </location>
</feature>